<reference evidence="2" key="1">
    <citation type="journal article" date="2012" name="Nat. Biotechnol.">
        <title>Reference genome sequence of the model plant Setaria.</title>
        <authorList>
            <person name="Bennetzen J.L."/>
            <person name="Schmutz J."/>
            <person name="Wang H."/>
            <person name="Percifield R."/>
            <person name="Hawkins J."/>
            <person name="Pontaroli A.C."/>
            <person name="Estep M."/>
            <person name="Feng L."/>
            <person name="Vaughn J.N."/>
            <person name="Grimwood J."/>
            <person name="Jenkins J."/>
            <person name="Barry K."/>
            <person name="Lindquist E."/>
            <person name="Hellsten U."/>
            <person name="Deshpande S."/>
            <person name="Wang X."/>
            <person name="Wu X."/>
            <person name="Mitros T."/>
            <person name="Triplett J."/>
            <person name="Yang X."/>
            <person name="Ye C.Y."/>
            <person name="Mauro-Herrera M."/>
            <person name="Wang L."/>
            <person name="Li P."/>
            <person name="Sharma M."/>
            <person name="Sharma R."/>
            <person name="Ronald P.C."/>
            <person name="Panaud O."/>
            <person name="Kellogg E.A."/>
            <person name="Brutnell T.P."/>
            <person name="Doust A.N."/>
            <person name="Tuskan G.A."/>
            <person name="Rokhsar D."/>
            <person name="Devos K.M."/>
        </authorList>
    </citation>
    <scope>NUCLEOTIDE SEQUENCE [LARGE SCALE GENOMIC DNA]</scope>
    <source>
        <strain evidence="2">cv. Yugu1</strain>
    </source>
</reference>
<organism evidence="1 2">
    <name type="scientific">Setaria italica</name>
    <name type="common">Foxtail millet</name>
    <name type="synonym">Panicum italicum</name>
    <dbReference type="NCBI Taxonomy" id="4555"/>
    <lineage>
        <taxon>Eukaryota</taxon>
        <taxon>Viridiplantae</taxon>
        <taxon>Streptophyta</taxon>
        <taxon>Embryophyta</taxon>
        <taxon>Tracheophyta</taxon>
        <taxon>Spermatophyta</taxon>
        <taxon>Magnoliopsida</taxon>
        <taxon>Liliopsida</taxon>
        <taxon>Poales</taxon>
        <taxon>Poaceae</taxon>
        <taxon>PACMAD clade</taxon>
        <taxon>Panicoideae</taxon>
        <taxon>Panicodae</taxon>
        <taxon>Paniceae</taxon>
        <taxon>Cenchrinae</taxon>
        <taxon>Setaria</taxon>
    </lineage>
</organism>
<dbReference type="EnsemblPlants" id="KQK87258">
    <property type="protein sequence ID" value="KQK87258"/>
    <property type="gene ID" value="SETIT_038306mg"/>
</dbReference>
<sequence>MYVNYPLLIMANAKSVRSLQPMRYKLYMENLKGRSPPKWTRKTGLTPSLYLAPESQGSVSLILFYRAATEPYRKLLPTCTC</sequence>
<evidence type="ECO:0000313" key="1">
    <source>
        <dbReference type="EnsemblPlants" id="KQK87258"/>
    </source>
</evidence>
<dbReference type="Proteomes" id="UP000004995">
    <property type="component" value="Unassembled WGS sequence"/>
</dbReference>
<accession>K4AHE9</accession>
<dbReference type="AlphaFoldDB" id="K4AHE9"/>
<proteinExistence type="predicted"/>
<reference evidence="1" key="2">
    <citation type="submission" date="2018-08" db="UniProtKB">
        <authorList>
            <consortium name="EnsemblPlants"/>
        </authorList>
    </citation>
    <scope>IDENTIFICATION</scope>
    <source>
        <strain evidence="1">Yugu1</strain>
    </source>
</reference>
<dbReference type="EMBL" id="AGNK02005378">
    <property type="status" value="NOT_ANNOTATED_CDS"/>
    <property type="molecule type" value="Genomic_DNA"/>
</dbReference>
<dbReference type="InParanoid" id="K4AHE9"/>
<name>K4AHE9_SETIT</name>
<protein>
    <submittedName>
        <fullName evidence="1">Uncharacterized protein</fullName>
    </submittedName>
</protein>
<dbReference type="HOGENOM" id="CLU_2578429_0_0_1"/>
<evidence type="ECO:0000313" key="2">
    <source>
        <dbReference type="Proteomes" id="UP000004995"/>
    </source>
</evidence>
<dbReference type="Gramene" id="KQK87258">
    <property type="protein sequence ID" value="KQK87258"/>
    <property type="gene ID" value="SETIT_038306mg"/>
</dbReference>
<keyword evidence="2" id="KW-1185">Reference proteome</keyword>